<evidence type="ECO:0000313" key="4">
    <source>
        <dbReference type="EMBL" id="HIZ22130.1"/>
    </source>
</evidence>
<dbReference type="SUPFAM" id="SSF52279">
    <property type="entry name" value="Beta-D-glucan exohydrolase, C-terminal domain"/>
    <property type="match status" value="1"/>
</dbReference>
<proteinExistence type="inferred from homology"/>
<evidence type="ECO:0000313" key="5">
    <source>
        <dbReference type="Proteomes" id="UP000824041"/>
    </source>
</evidence>
<dbReference type="InterPro" id="IPR002772">
    <property type="entry name" value="Glyco_hydro_3_C"/>
</dbReference>
<comment type="caution">
    <text evidence="4">The sequence shown here is derived from an EMBL/GenBank/DDBJ whole genome shotgun (WGS) entry which is preliminary data.</text>
</comment>
<dbReference type="Gene3D" id="3.40.50.1700">
    <property type="entry name" value="Glycoside hydrolase family 3 C-terminal domain"/>
    <property type="match status" value="1"/>
</dbReference>
<sequence length="878" mass="97163">MNKYYGSKPGVIAKWEQEHTDIVRDAAARGMVLLEHDGTLPLKSGAKVALYGQGGRNTIFCGLGAASFTSRQEVTIEEGLERAGVTIVSKGYLDRYEKELKAKEDAYYKDIRETAEKEGLIHGVVRMYGEPFAPGPQPRITEQDLKEAAQADTAIFVVARESGEGADRKNAEGDYLFSREEKENLRILSEHFKKLIVLLNVGGQMDTSYLRSLPNLSALVFIGQAAGVIGLAAADVLTGKVIPEGKLVDTWAENYHDYPNSENFAAMNGDLDDEWYTEGIYVGYRYFDSFGIAPAYPFGYGLSYTSFSISESRVYKENGKLVVKAAVSNTGTLYEGRETVQVYVSARGGDLEKPYQELKGFAKTDTLKPGESQTVEIPIEIKDLASYREDQAAWILEKGDYLVRVGNSSRNTCAAAVLRAEEDILCEQCRNLCVPKETIEEISAAEAGKDQKAAEDQAVSDLTVLKITREDITVRRNIYRQPLWEAAKEAGFETGENRGKIETDADFLPRFEQILDGKESLDHFVNSLSPEELVYLCVGNAGEEDATFVTYGSGNAATDAVIPMAPGTCDTTRTLAKSRGIPNMHMSDGGSGLRLLNQFEVDKEGNLLTDGVISVRNVDKIIGKDYITDRVHNQVFEQYTTGLPSATLLAQTWDEECWRKCGEVIGKEMQRFHVELWLAPSMNIHRNPLCGRNFEYYSEDPLITGACASAVTRAVQSFRCAGVTMKHFACNNQEDNRHGVNVHISERALREIYLKGYEIAVKKAEPAAMMSSYNLLNGIHTANHYELLTSIARDEWGFDGMIMTDWGTTSPAEDDKRKYKASTCAGCIQAGNDLIMPGSQGDIKALYEAVKAGDVTMEELRLCGKRILKTMLRLEAGR</sequence>
<keyword evidence="2 4" id="KW-0378">Hydrolase</keyword>
<dbReference type="EMBL" id="DXBU01000067">
    <property type="protein sequence ID" value="HIZ22130.1"/>
    <property type="molecule type" value="Genomic_DNA"/>
</dbReference>
<dbReference type="GO" id="GO:0005975">
    <property type="term" value="P:carbohydrate metabolic process"/>
    <property type="evidence" value="ECO:0007669"/>
    <property type="project" value="InterPro"/>
</dbReference>
<comment type="similarity">
    <text evidence="1">Belongs to the glycosyl hydrolase 3 family.</text>
</comment>
<dbReference type="Pfam" id="PF00933">
    <property type="entry name" value="Glyco_hydro_3"/>
    <property type="match status" value="1"/>
</dbReference>
<dbReference type="SUPFAM" id="SSF51445">
    <property type="entry name" value="(Trans)glycosidases"/>
    <property type="match status" value="1"/>
</dbReference>
<dbReference type="InterPro" id="IPR001764">
    <property type="entry name" value="Glyco_hydro_3_N"/>
</dbReference>
<dbReference type="Gene3D" id="2.60.40.10">
    <property type="entry name" value="Immunoglobulins"/>
    <property type="match status" value="1"/>
</dbReference>
<dbReference type="InterPro" id="IPR013783">
    <property type="entry name" value="Ig-like_fold"/>
</dbReference>
<dbReference type="Gene3D" id="3.20.20.300">
    <property type="entry name" value="Glycoside hydrolase, family 3, N-terminal domain"/>
    <property type="match status" value="1"/>
</dbReference>
<dbReference type="InterPro" id="IPR017853">
    <property type="entry name" value="GH"/>
</dbReference>
<name>A0A9D2DS83_9FIRM</name>
<evidence type="ECO:0000259" key="3">
    <source>
        <dbReference type="SMART" id="SM01217"/>
    </source>
</evidence>
<accession>A0A9D2DS83</accession>
<dbReference type="GO" id="GO:0004553">
    <property type="term" value="F:hydrolase activity, hydrolyzing O-glycosyl compounds"/>
    <property type="evidence" value="ECO:0007669"/>
    <property type="project" value="InterPro"/>
</dbReference>
<dbReference type="SMART" id="SM01217">
    <property type="entry name" value="Fn3_like"/>
    <property type="match status" value="1"/>
</dbReference>
<evidence type="ECO:0000256" key="1">
    <source>
        <dbReference type="ARBA" id="ARBA00005336"/>
    </source>
</evidence>
<reference evidence="4" key="2">
    <citation type="submission" date="2021-04" db="EMBL/GenBank/DDBJ databases">
        <authorList>
            <person name="Gilroy R."/>
        </authorList>
    </citation>
    <scope>NUCLEOTIDE SEQUENCE</scope>
    <source>
        <strain evidence="4">14324</strain>
    </source>
</reference>
<dbReference type="AlphaFoldDB" id="A0A9D2DS83"/>
<protein>
    <submittedName>
        <fullName evidence="4">Glycoside hydrolase family 3 C-terminal domain-containing protein</fullName>
    </submittedName>
</protein>
<dbReference type="PANTHER" id="PTHR42715">
    <property type="entry name" value="BETA-GLUCOSIDASE"/>
    <property type="match status" value="1"/>
</dbReference>
<dbReference type="InterPro" id="IPR036881">
    <property type="entry name" value="Glyco_hydro_3_C_sf"/>
</dbReference>
<dbReference type="InterPro" id="IPR026891">
    <property type="entry name" value="Fn3-like"/>
</dbReference>
<dbReference type="Proteomes" id="UP000824041">
    <property type="component" value="Unassembled WGS sequence"/>
</dbReference>
<dbReference type="PANTHER" id="PTHR42715:SF10">
    <property type="entry name" value="BETA-GLUCOSIDASE"/>
    <property type="match status" value="1"/>
</dbReference>
<dbReference type="PRINTS" id="PR00133">
    <property type="entry name" value="GLHYDRLASE3"/>
</dbReference>
<dbReference type="InterPro" id="IPR036962">
    <property type="entry name" value="Glyco_hydro_3_N_sf"/>
</dbReference>
<reference evidence="4" key="1">
    <citation type="journal article" date="2021" name="PeerJ">
        <title>Extensive microbial diversity within the chicken gut microbiome revealed by metagenomics and culture.</title>
        <authorList>
            <person name="Gilroy R."/>
            <person name="Ravi A."/>
            <person name="Getino M."/>
            <person name="Pursley I."/>
            <person name="Horton D.L."/>
            <person name="Alikhan N.F."/>
            <person name="Baker D."/>
            <person name="Gharbi K."/>
            <person name="Hall N."/>
            <person name="Watson M."/>
            <person name="Adriaenssens E.M."/>
            <person name="Foster-Nyarko E."/>
            <person name="Jarju S."/>
            <person name="Secka A."/>
            <person name="Antonio M."/>
            <person name="Oren A."/>
            <person name="Chaudhuri R.R."/>
            <person name="La Ragione R."/>
            <person name="Hildebrand F."/>
            <person name="Pallen M.J."/>
        </authorList>
    </citation>
    <scope>NUCLEOTIDE SEQUENCE</scope>
    <source>
        <strain evidence="4">14324</strain>
    </source>
</reference>
<dbReference type="Pfam" id="PF14310">
    <property type="entry name" value="Fn3-like"/>
    <property type="match status" value="1"/>
</dbReference>
<dbReference type="InterPro" id="IPR050288">
    <property type="entry name" value="Cellulose_deg_GH3"/>
</dbReference>
<dbReference type="Pfam" id="PF01915">
    <property type="entry name" value="Glyco_hydro_3_C"/>
    <property type="match status" value="1"/>
</dbReference>
<evidence type="ECO:0000256" key="2">
    <source>
        <dbReference type="ARBA" id="ARBA00022801"/>
    </source>
</evidence>
<feature type="domain" description="Fibronectin type III-like" evidence="3">
    <location>
        <begin position="338"/>
        <end position="409"/>
    </location>
</feature>
<organism evidence="4 5">
    <name type="scientific">Candidatus Blautia faecigallinarum</name>
    <dbReference type="NCBI Taxonomy" id="2838488"/>
    <lineage>
        <taxon>Bacteria</taxon>
        <taxon>Bacillati</taxon>
        <taxon>Bacillota</taxon>
        <taxon>Clostridia</taxon>
        <taxon>Lachnospirales</taxon>
        <taxon>Lachnospiraceae</taxon>
        <taxon>Blautia</taxon>
    </lineage>
</organism>
<gene>
    <name evidence="4" type="ORF">IAA21_04935</name>
</gene>